<organism evidence="1 2">
    <name type="scientific">Sutcliffiella horikoshii</name>
    <dbReference type="NCBI Taxonomy" id="79883"/>
    <lineage>
        <taxon>Bacteria</taxon>
        <taxon>Bacillati</taxon>
        <taxon>Bacillota</taxon>
        <taxon>Bacilli</taxon>
        <taxon>Bacillales</taxon>
        <taxon>Bacillaceae</taxon>
        <taxon>Sutcliffiella</taxon>
    </lineage>
</organism>
<accession>A0A5D4T6A1</accession>
<reference evidence="1 2" key="1">
    <citation type="submission" date="2019-08" db="EMBL/GenBank/DDBJ databases">
        <title>Bacillus genomes from the desert of Cuatro Cienegas, Coahuila.</title>
        <authorList>
            <person name="Olmedo-Alvarez G."/>
        </authorList>
    </citation>
    <scope>NUCLEOTIDE SEQUENCE [LARGE SCALE GENOMIC DNA]</scope>
    <source>
        <strain evidence="1 2">CH28_1T</strain>
    </source>
</reference>
<dbReference type="AlphaFoldDB" id="A0A5D4T6A1"/>
<proteinExistence type="predicted"/>
<dbReference type="OrthoDB" id="9812979at2"/>
<comment type="caution">
    <text evidence="1">The sequence shown here is derived from an EMBL/GenBank/DDBJ whole genome shotgun (WGS) entry which is preliminary data.</text>
</comment>
<evidence type="ECO:0000313" key="1">
    <source>
        <dbReference type="EMBL" id="TYS69726.1"/>
    </source>
</evidence>
<dbReference type="RefSeq" id="WP_148987287.1">
    <property type="nucleotide sequence ID" value="NZ_VTEV01000002.1"/>
</dbReference>
<evidence type="ECO:0000313" key="2">
    <source>
        <dbReference type="Proteomes" id="UP000322524"/>
    </source>
</evidence>
<gene>
    <name evidence="1" type="ORF">FZC76_05680</name>
</gene>
<dbReference type="GO" id="GO:0016740">
    <property type="term" value="F:transferase activity"/>
    <property type="evidence" value="ECO:0007669"/>
    <property type="project" value="UniProtKB-KW"/>
</dbReference>
<name>A0A5D4T6A1_9BACI</name>
<dbReference type="EMBL" id="VTEV01000002">
    <property type="protein sequence ID" value="TYS69726.1"/>
    <property type="molecule type" value="Genomic_DNA"/>
</dbReference>
<keyword evidence="1" id="KW-0808">Transferase</keyword>
<sequence>MDKFFTQTHCDRCGGSLKGGRIMSMYNTDCICLSCKDKESKRDDYGEAVKADHEEIKKGNYNYKGIKGDN</sequence>
<dbReference type="Proteomes" id="UP000322524">
    <property type="component" value="Unassembled WGS sequence"/>
</dbReference>
<protein>
    <submittedName>
        <fullName evidence="1">Gamma-glutamylcyclotransferase</fullName>
    </submittedName>
</protein>